<evidence type="ECO:0000313" key="4">
    <source>
        <dbReference type="Proteomes" id="UP000001822"/>
    </source>
</evidence>
<gene>
    <name evidence="2" type="primary">scpA</name>
    <name evidence="3" type="ordered locus">CHU_3644</name>
</gene>
<keyword evidence="2" id="KW-0159">Chromosome partition</keyword>
<evidence type="ECO:0000256" key="2">
    <source>
        <dbReference type="HAMAP-Rule" id="MF_01805"/>
    </source>
</evidence>
<dbReference type="RefSeq" id="WP_011586982.1">
    <property type="nucleotide sequence ID" value="NC_008255.1"/>
</dbReference>
<dbReference type="GO" id="GO:0006260">
    <property type="term" value="P:DNA replication"/>
    <property type="evidence" value="ECO:0007669"/>
    <property type="project" value="UniProtKB-UniRule"/>
</dbReference>
<dbReference type="EMBL" id="CP000383">
    <property type="protein sequence ID" value="ABG60877.1"/>
    <property type="molecule type" value="Genomic_DNA"/>
</dbReference>
<comment type="subcellular location">
    <subcellularLocation>
        <location evidence="2">Cytoplasm</location>
    </subcellularLocation>
    <text evidence="2">Associated with two foci at the outer edges of the nucleoid region in young cells, and at four foci within both cell halves in older cells.</text>
</comment>
<keyword evidence="2" id="KW-0963">Cytoplasm</keyword>
<keyword evidence="2" id="KW-0131">Cell cycle</keyword>
<proteinExistence type="inferred from homology"/>
<organism evidence="3 4">
    <name type="scientific">Cytophaga hutchinsonii (strain ATCC 33406 / DSM 1761 / CIP 103989 / NBRC 15051 / NCIMB 9469 / D465)</name>
    <dbReference type="NCBI Taxonomy" id="269798"/>
    <lineage>
        <taxon>Bacteria</taxon>
        <taxon>Pseudomonadati</taxon>
        <taxon>Bacteroidota</taxon>
        <taxon>Cytophagia</taxon>
        <taxon>Cytophagales</taxon>
        <taxon>Cytophagaceae</taxon>
        <taxon>Cytophaga</taxon>
    </lineage>
</organism>
<keyword evidence="2" id="KW-0132">Cell division</keyword>
<accession>A0A6N4SWK7</accession>
<comment type="function">
    <text evidence="2">Participates in chromosomal partition during cell division. May act via the formation of a condensin-like complex containing Smc and ScpB that pull DNA away from mid-cell into both cell halves.</text>
</comment>
<dbReference type="InterPro" id="IPR003768">
    <property type="entry name" value="ScpA"/>
</dbReference>
<reference evidence="3 4" key="1">
    <citation type="journal article" date="2007" name="Appl. Environ. Microbiol.">
        <title>Genome sequence of the cellulolytic gliding bacterium Cytophaga hutchinsonii.</title>
        <authorList>
            <person name="Xie G."/>
            <person name="Bruce D.C."/>
            <person name="Challacombe J.F."/>
            <person name="Chertkov O."/>
            <person name="Detter J.C."/>
            <person name="Gilna P."/>
            <person name="Han C.S."/>
            <person name="Lucas S."/>
            <person name="Misra M."/>
            <person name="Myers G.L."/>
            <person name="Richardson P."/>
            <person name="Tapia R."/>
            <person name="Thayer N."/>
            <person name="Thompson L.S."/>
            <person name="Brettin T.S."/>
            <person name="Henrissat B."/>
            <person name="Wilson D.B."/>
            <person name="McBride M.J."/>
        </authorList>
    </citation>
    <scope>NUCLEOTIDE SEQUENCE [LARGE SCALE GENOMIC DNA]</scope>
    <source>
        <strain evidence="4">ATCC 33406 / DSM 1761 / CIP 103989 / NBRC 15051 / NCIMB 9469 / D465</strain>
    </source>
</reference>
<sequence length="262" mass="30632">MSKEASFEIQLPLFAGPFDLLLFFIERDELDIYDIPISKITNDFLEYIHRLEKMNVDIASEFILVAATLMRIKAKTLLPRPDIDPQGNEIDPREELVSHLLEYKKYKSVIAEFSELEETSLKREKRGNIAKELKLLSEVSNVETELQDIDLYKLLKVFEKVIVRWKEEKTKPVHHVVQYPYSIELQKEYIINKVSRGQRISFTEIINDIPVKMAVIYNFLSILELLALQKIQLHLGEGFNNFWIAQYDGEHAAVNEYANDIE</sequence>
<dbReference type="KEGG" id="chu:CHU_3644"/>
<dbReference type="Pfam" id="PF02616">
    <property type="entry name" value="SMC_ScpA"/>
    <property type="match status" value="1"/>
</dbReference>
<evidence type="ECO:0000313" key="3">
    <source>
        <dbReference type="EMBL" id="ABG60877.1"/>
    </source>
</evidence>
<comment type="subunit">
    <text evidence="2">Component of a cohesin-like complex composed of ScpA, ScpB and the Smc homodimer, in which ScpA and ScpB bind to the head domain of Smc. The presence of the three proteins is required for the association of the complex with DNA.</text>
</comment>
<evidence type="ECO:0000256" key="1">
    <source>
        <dbReference type="ARBA" id="ARBA00044777"/>
    </source>
</evidence>
<keyword evidence="4" id="KW-1185">Reference proteome</keyword>
<name>A0A6N4SWK7_CYTH3</name>
<comment type="similarity">
    <text evidence="2">Belongs to the ScpA family.</text>
</comment>
<protein>
    <recommendedName>
        <fullName evidence="1 2">Segregation and condensation protein A</fullName>
    </recommendedName>
</protein>
<dbReference type="GO" id="GO:0051301">
    <property type="term" value="P:cell division"/>
    <property type="evidence" value="ECO:0007669"/>
    <property type="project" value="UniProtKB-KW"/>
</dbReference>
<dbReference type="PANTHER" id="PTHR33969">
    <property type="entry name" value="SEGREGATION AND CONDENSATION PROTEIN A"/>
    <property type="match status" value="1"/>
</dbReference>
<dbReference type="Gene3D" id="6.10.250.2410">
    <property type="match status" value="1"/>
</dbReference>
<dbReference type="GO" id="GO:0007059">
    <property type="term" value="P:chromosome segregation"/>
    <property type="evidence" value="ECO:0007669"/>
    <property type="project" value="UniProtKB-UniRule"/>
</dbReference>
<dbReference type="HAMAP" id="MF_01805">
    <property type="entry name" value="ScpA"/>
    <property type="match status" value="1"/>
</dbReference>
<dbReference type="GO" id="GO:0005737">
    <property type="term" value="C:cytoplasm"/>
    <property type="evidence" value="ECO:0007669"/>
    <property type="project" value="UniProtKB-SubCell"/>
</dbReference>
<dbReference type="OrthoDB" id="9811016at2"/>
<dbReference type="Proteomes" id="UP000001822">
    <property type="component" value="Chromosome"/>
</dbReference>
<dbReference type="PANTHER" id="PTHR33969:SF2">
    <property type="entry name" value="SEGREGATION AND CONDENSATION PROTEIN A"/>
    <property type="match status" value="1"/>
</dbReference>
<dbReference type="AlphaFoldDB" id="A0A6N4SWK7"/>